<dbReference type="GeneID" id="78554019"/>
<reference evidence="1 2" key="1">
    <citation type="submission" date="2016-10" db="EMBL/GenBank/DDBJ databases">
        <authorList>
            <person name="Varghese N."/>
            <person name="Submissions S."/>
        </authorList>
    </citation>
    <scope>NUCLEOTIDE SEQUENCE [LARGE SCALE GENOMIC DNA]</scope>
    <source>
        <strain evidence="1 2">DSM 17835</strain>
    </source>
</reference>
<organism evidence="1 2">
    <name type="scientific">Pseudomonas extremaustralis</name>
    <dbReference type="NCBI Taxonomy" id="359110"/>
    <lineage>
        <taxon>Bacteria</taxon>
        <taxon>Pseudomonadati</taxon>
        <taxon>Pseudomonadota</taxon>
        <taxon>Gammaproteobacteria</taxon>
        <taxon>Pseudomonadales</taxon>
        <taxon>Pseudomonadaceae</taxon>
        <taxon>Pseudomonas</taxon>
    </lineage>
</organism>
<dbReference type="EMBL" id="LT629689">
    <property type="protein sequence ID" value="SDF31231.1"/>
    <property type="molecule type" value="Genomic_DNA"/>
</dbReference>
<dbReference type="RefSeq" id="WP_231998167.1">
    <property type="nucleotide sequence ID" value="NZ_LT629689.1"/>
</dbReference>
<evidence type="ECO:0000313" key="1">
    <source>
        <dbReference type="EMBL" id="SDF31231.1"/>
    </source>
</evidence>
<protein>
    <recommendedName>
        <fullName evidence="3">Transglutaminase-like domain-containing protein</fullName>
    </recommendedName>
</protein>
<name>A0ABY0NDD8_9PSED</name>
<accession>A0ABY0NDD8</accession>
<dbReference type="Proteomes" id="UP000182858">
    <property type="component" value="Chromosome I"/>
</dbReference>
<evidence type="ECO:0000313" key="2">
    <source>
        <dbReference type="Proteomes" id="UP000182858"/>
    </source>
</evidence>
<proteinExistence type="predicted"/>
<gene>
    <name evidence="1" type="ORF">SAMN05216591_2576</name>
</gene>
<evidence type="ECO:0008006" key="3">
    <source>
        <dbReference type="Google" id="ProtNLM"/>
    </source>
</evidence>
<keyword evidence="2" id="KW-1185">Reference proteome</keyword>
<sequence>MSTEMGSIDRVKLDVVVKACRRGLETLSDTAGSAFKQFPTGACGIASDIVGRILWEALGYEGVYVCATGHPLLSQNASHAWFEVDGLIIDITHDQFHGTELNGWVFAPEDGWYTLFEEQERRDGYSPPCEWLIYPSDGYDVACNEVVAQGITVADLQSY</sequence>